<dbReference type="Proteomes" id="UP001501083">
    <property type="component" value="Unassembled WGS sequence"/>
</dbReference>
<proteinExistence type="predicted"/>
<feature type="chain" id="PRO_5046966221" evidence="1">
    <location>
        <begin position="24"/>
        <end position="427"/>
    </location>
</feature>
<keyword evidence="1" id="KW-0732">Signal</keyword>
<name>A0ABP9LDS2_9GAMM</name>
<feature type="signal peptide" evidence="1">
    <location>
        <begin position="1"/>
        <end position="23"/>
    </location>
</feature>
<comment type="caution">
    <text evidence="2">The sequence shown here is derived from an EMBL/GenBank/DDBJ whole genome shotgun (WGS) entry which is preliminary data.</text>
</comment>
<organism evidence="2 3">
    <name type="scientific">Lysobacter panacisoli</name>
    <dbReference type="NCBI Taxonomy" id="1255263"/>
    <lineage>
        <taxon>Bacteria</taxon>
        <taxon>Pseudomonadati</taxon>
        <taxon>Pseudomonadota</taxon>
        <taxon>Gammaproteobacteria</taxon>
        <taxon>Lysobacterales</taxon>
        <taxon>Lysobacteraceae</taxon>
        <taxon>Lysobacter</taxon>
    </lineage>
</organism>
<evidence type="ECO:0000313" key="3">
    <source>
        <dbReference type="Proteomes" id="UP001501083"/>
    </source>
</evidence>
<keyword evidence="3" id="KW-1185">Reference proteome</keyword>
<dbReference type="SUPFAM" id="SSF56935">
    <property type="entry name" value="Porins"/>
    <property type="match status" value="1"/>
</dbReference>
<dbReference type="InterPro" id="IPR023614">
    <property type="entry name" value="Porin_dom_sf"/>
</dbReference>
<accession>A0ABP9LDS2</accession>
<gene>
    <name evidence="2" type="ORF">GCM10025759_21020</name>
</gene>
<protein>
    <submittedName>
        <fullName evidence="2">OprO/OprP family phosphate-selective porin</fullName>
    </submittedName>
</protein>
<sequence>MKLSRSTLSVALLAALVAPAAHAEIALDVIGNSEVSFEGLVQADYNYFDSDFANLNSDLPDGQDSDNELRRAELVLKGKGPGNIDWVVGYDAKADKWLDVNAKYKLGGDANHYFQLGQFKQPNSLEELSSTKNNDFISKAAVTNTYGVARRLGAAYHYGTNDWGLTASYFTHELTEHPAPTPHGPGFGVRGNWAPINDKGSILHFGLSYMDFDTFQDTVRVRARPQADLAGQRIVDAGNMTNVDRQQTIGGEVMWVTGPFKLQGEYMQNSLDRYNNGNPRQSKDFDSSAWYVSGLWNITGETWGYKDGVPTTPLPDQPASGLWQVGARFDSIDLDDGTVIPGATPIAASAVDGALGGQMDAWTVGVNWYWRSNFKFMLNYVMVDSSRYFVRTPAAPYADNPANNNVLVNRKVDDNPNIIEARVQLYW</sequence>
<dbReference type="RefSeq" id="WP_158985420.1">
    <property type="nucleotide sequence ID" value="NZ_BAABKY010000002.1"/>
</dbReference>
<dbReference type="EMBL" id="BAABKY010000002">
    <property type="protein sequence ID" value="GAA5076414.1"/>
    <property type="molecule type" value="Genomic_DNA"/>
</dbReference>
<dbReference type="Gene3D" id="2.40.160.10">
    <property type="entry name" value="Porin"/>
    <property type="match status" value="1"/>
</dbReference>
<dbReference type="InterPro" id="IPR010870">
    <property type="entry name" value="Porin_O/P"/>
</dbReference>
<evidence type="ECO:0000256" key="1">
    <source>
        <dbReference type="SAM" id="SignalP"/>
    </source>
</evidence>
<reference evidence="3" key="1">
    <citation type="journal article" date="2019" name="Int. J. Syst. Evol. Microbiol.">
        <title>The Global Catalogue of Microorganisms (GCM) 10K type strain sequencing project: providing services to taxonomists for standard genome sequencing and annotation.</title>
        <authorList>
            <consortium name="The Broad Institute Genomics Platform"/>
            <consortium name="The Broad Institute Genome Sequencing Center for Infectious Disease"/>
            <person name="Wu L."/>
            <person name="Ma J."/>
        </authorList>
    </citation>
    <scope>NUCLEOTIDE SEQUENCE [LARGE SCALE GENOMIC DNA]</scope>
    <source>
        <strain evidence="3">JCM 19212</strain>
    </source>
</reference>
<dbReference type="Pfam" id="PF07396">
    <property type="entry name" value="Porin_O_P"/>
    <property type="match status" value="1"/>
</dbReference>
<evidence type="ECO:0000313" key="2">
    <source>
        <dbReference type="EMBL" id="GAA5076414.1"/>
    </source>
</evidence>